<dbReference type="InterPro" id="IPR013154">
    <property type="entry name" value="ADH-like_N"/>
</dbReference>
<sequence>MGDAVKAIVVPSPGPAEVMHWTSVDTPAPGPGELLVDVRASGVNNADILQRQGAYPVPTGDSPLLGLECAGVVRALGEGVDGWAVGDEVCALLNGGGYAEQVAVPAAQVLPKPATLTFEEAAALPEAACTVVSNVGMGAGLRAGETFLVHGGTSGIGTFAIQWAKAIGAGVLTTAGTHRKTDRARDLGADEAINYRQEDFVAAVLAATGGRGADVILDVVGAPYLDRNVHCLAPDGRLVIIGGSVSPASLDLAALMTRRGSVSATTLRARGSEQKARIVSTVRDEVWPLVEQGLIRPVIDTVVPVTEASRAHRVLEEGQAVGKVVLVI</sequence>
<dbReference type="NCBIfam" id="TIGR02824">
    <property type="entry name" value="quinone_pig3"/>
    <property type="match status" value="1"/>
</dbReference>
<reference evidence="4 5" key="1">
    <citation type="submission" date="2016-10" db="EMBL/GenBank/DDBJ databases">
        <authorList>
            <person name="de Groot N.N."/>
        </authorList>
    </citation>
    <scope>NUCLEOTIDE SEQUENCE [LARGE SCALE GENOMIC DNA]</scope>
    <source>
        <strain evidence="4 5">CGMCC 4.2022</strain>
    </source>
</reference>
<dbReference type="Pfam" id="PF00107">
    <property type="entry name" value="ADH_zinc_N"/>
    <property type="match status" value="1"/>
</dbReference>
<evidence type="ECO:0000313" key="5">
    <source>
        <dbReference type="Proteomes" id="UP000199341"/>
    </source>
</evidence>
<dbReference type="SMART" id="SM00829">
    <property type="entry name" value="PKS_ER"/>
    <property type="match status" value="1"/>
</dbReference>
<keyword evidence="5" id="KW-1185">Reference proteome</keyword>
<dbReference type="Proteomes" id="UP000199341">
    <property type="component" value="Unassembled WGS sequence"/>
</dbReference>
<dbReference type="Pfam" id="PF08240">
    <property type="entry name" value="ADH_N"/>
    <property type="match status" value="1"/>
</dbReference>
<dbReference type="AlphaFoldDB" id="A0A1H0S4V7"/>
<evidence type="ECO:0000256" key="2">
    <source>
        <dbReference type="ARBA" id="ARBA00023002"/>
    </source>
</evidence>
<dbReference type="Gene3D" id="3.90.180.10">
    <property type="entry name" value="Medium-chain alcohol dehydrogenases, catalytic domain"/>
    <property type="match status" value="1"/>
</dbReference>
<organism evidence="4 5">
    <name type="scientific">Actinacidiphila guanduensis</name>
    <dbReference type="NCBI Taxonomy" id="310781"/>
    <lineage>
        <taxon>Bacteria</taxon>
        <taxon>Bacillati</taxon>
        <taxon>Actinomycetota</taxon>
        <taxon>Actinomycetes</taxon>
        <taxon>Kitasatosporales</taxon>
        <taxon>Streptomycetaceae</taxon>
        <taxon>Actinacidiphila</taxon>
    </lineage>
</organism>
<proteinExistence type="predicted"/>
<accession>A0A1H0S4V7</accession>
<dbReference type="PANTHER" id="PTHR48106">
    <property type="entry name" value="QUINONE OXIDOREDUCTASE PIG3-RELATED"/>
    <property type="match status" value="1"/>
</dbReference>
<evidence type="ECO:0000259" key="3">
    <source>
        <dbReference type="SMART" id="SM00829"/>
    </source>
</evidence>
<gene>
    <name evidence="4" type="ORF">SAMN05216259_12547</name>
</gene>
<evidence type="ECO:0000313" key="4">
    <source>
        <dbReference type="EMBL" id="SDP36298.1"/>
    </source>
</evidence>
<dbReference type="GO" id="GO:0016651">
    <property type="term" value="F:oxidoreductase activity, acting on NAD(P)H"/>
    <property type="evidence" value="ECO:0007669"/>
    <property type="project" value="TreeGrafter"/>
</dbReference>
<dbReference type="EMBL" id="FNIE01000025">
    <property type="protein sequence ID" value="SDP36298.1"/>
    <property type="molecule type" value="Genomic_DNA"/>
</dbReference>
<dbReference type="InterPro" id="IPR020843">
    <property type="entry name" value="ER"/>
</dbReference>
<dbReference type="InterPro" id="IPR036291">
    <property type="entry name" value="NAD(P)-bd_dom_sf"/>
</dbReference>
<protein>
    <submittedName>
        <fullName evidence="4">NADPH2:quinone reductase</fullName>
    </submittedName>
</protein>
<name>A0A1H0S4V7_9ACTN</name>
<evidence type="ECO:0000256" key="1">
    <source>
        <dbReference type="ARBA" id="ARBA00022857"/>
    </source>
</evidence>
<dbReference type="SUPFAM" id="SSF51735">
    <property type="entry name" value="NAD(P)-binding Rossmann-fold domains"/>
    <property type="match status" value="1"/>
</dbReference>
<dbReference type="CDD" id="cd05276">
    <property type="entry name" value="p53_inducible_oxidoreductase"/>
    <property type="match status" value="1"/>
</dbReference>
<feature type="domain" description="Enoyl reductase (ER)" evidence="3">
    <location>
        <begin position="14"/>
        <end position="326"/>
    </location>
</feature>
<dbReference type="InterPro" id="IPR013149">
    <property type="entry name" value="ADH-like_C"/>
</dbReference>
<dbReference type="SUPFAM" id="SSF50129">
    <property type="entry name" value="GroES-like"/>
    <property type="match status" value="1"/>
</dbReference>
<dbReference type="InterPro" id="IPR014189">
    <property type="entry name" value="Quinone_OxRdtase_PIG3"/>
</dbReference>
<keyword evidence="1" id="KW-0521">NADP</keyword>
<dbReference type="STRING" id="310781.SAMN05216259_12547"/>
<dbReference type="PANTHER" id="PTHR48106:SF8">
    <property type="entry name" value="OS02G0805600 PROTEIN"/>
    <property type="match status" value="1"/>
</dbReference>
<dbReference type="GO" id="GO:0070402">
    <property type="term" value="F:NADPH binding"/>
    <property type="evidence" value="ECO:0007669"/>
    <property type="project" value="TreeGrafter"/>
</dbReference>
<dbReference type="InterPro" id="IPR011032">
    <property type="entry name" value="GroES-like_sf"/>
</dbReference>
<dbReference type="Gene3D" id="3.40.50.720">
    <property type="entry name" value="NAD(P)-binding Rossmann-like Domain"/>
    <property type="match status" value="1"/>
</dbReference>
<keyword evidence="2" id="KW-0560">Oxidoreductase</keyword>